<dbReference type="InterPro" id="IPR004875">
    <property type="entry name" value="DDE_SF_endonuclease_dom"/>
</dbReference>
<dbReference type="GO" id="GO:0005634">
    <property type="term" value="C:nucleus"/>
    <property type="evidence" value="ECO:0007669"/>
    <property type="project" value="TreeGrafter"/>
</dbReference>
<keyword evidence="4" id="KW-1185">Reference proteome</keyword>
<gene>
    <name evidence="3" type="ORF">EOD39_10855</name>
</gene>
<protein>
    <recommendedName>
        <fullName evidence="2">DDE-1 domain-containing protein</fullName>
    </recommendedName>
</protein>
<name>A0A662YSR2_ACIRT</name>
<dbReference type="GO" id="GO:0003677">
    <property type="term" value="F:DNA binding"/>
    <property type="evidence" value="ECO:0007669"/>
    <property type="project" value="TreeGrafter"/>
</dbReference>
<reference evidence="3 4" key="1">
    <citation type="submission" date="2019-01" db="EMBL/GenBank/DDBJ databases">
        <title>Draft Genome and Complete Hox-Cluster Characterization of the Sterlet Sturgeon (Acipenser ruthenus).</title>
        <authorList>
            <person name="Wei Q."/>
        </authorList>
    </citation>
    <scope>NUCLEOTIDE SEQUENCE [LARGE SCALE GENOMIC DNA]</scope>
    <source>
        <strain evidence="3">WHYD16114868_AA</strain>
        <tissue evidence="3">Blood</tissue>
    </source>
</reference>
<evidence type="ECO:0000259" key="2">
    <source>
        <dbReference type="Pfam" id="PF03184"/>
    </source>
</evidence>
<dbReference type="Pfam" id="PF03184">
    <property type="entry name" value="DDE_1"/>
    <property type="match status" value="1"/>
</dbReference>
<feature type="region of interest" description="Disordered" evidence="1">
    <location>
        <begin position="333"/>
        <end position="360"/>
    </location>
</feature>
<dbReference type="EMBL" id="SCEB01000309">
    <property type="protein sequence ID" value="RXM99730.1"/>
    <property type="molecule type" value="Genomic_DNA"/>
</dbReference>
<sequence length="450" mass="50510">MLADLIKSLSKRGFPIRKSEIQTLEFQFAEANNIPGFSDQKKAAGHYCFEEFLTRNPSLGRRKPEALSAARAACFNQTVIKKWFADYEELLSNLGIKDVPSHIWNCDETGLQDHFISSKVVSEVGSPCFEVTATERGETTTALASFNAAGGYGPLLIIFKAKRLKTEWVFGAPDNTLVKVSDNGWINSDLFLGWGRKFDNLLPKDNERPHVLLLDGHSSHVFNMDFLTLMKQNNVYVVCYPPHTTHHMQQVDKPFFKSLEHNWNLEGRRLTWLTGGKKLLKAVLFSIFKKAWERTATVEITQARFRGTGMYPLNSNAIDPQCFTLSMTTERVLEPETPGQSTTTPEAATAQPAEIPTPSEVATEDVACATFQDLIPIPTRERPSTRRKRSKPPSFHLTSEDHFMYINSRAKPTNSKGKKGKVKTASVDTAQDTCHVCKVKYADEADPKSM</sequence>
<dbReference type="PANTHER" id="PTHR19303">
    <property type="entry name" value="TRANSPOSON"/>
    <property type="match status" value="1"/>
</dbReference>
<feature type="domain" description="DDE-1" evidence="2">
    <location>
        <begin position="142"/>
        <end position="263"/>
    </location>
</feature>
<evidence type="ECO:0000313" key="4">
    <source>
        <dbReference type="Proteomes" id="UP000289886"/>
    </source>
</evidence>
<comment type="caution">
    <text evidence="3">The sequence shown here is derived from an EMBL/GenBank/DDBJ whole genome shotgun (WGS) entry which is preliminary data.</text>
</comment>
<evidence type="ECO:0000256" key="1">
    <source>
        <dbReference type="SAM" id="MobiDB-lite"/>
    </source>
</evidence>
<evidence type="ECO:0000313" key="3">
    <source>
        <dbReference type="EMBL" id="RXM99730.1"/>
    </source>
</evidence>
<feature type="region of interest" description="Disordered" evidence="1">
    <location>
        <begin position="376"/>
        <end position="397"/>
    </location>
</feature>
<organism evidence="3 4">
    <name type="scientific">Acipenser ruthenus</name>
    <name type="common">Sterlet sturgeon</name>
    <dbReference type="NCBI Taxonomy" id="7906"/>
    <lineage>
        <taxon>Eukaryota</taxon>
        <taxon>Metazoa</taxon>
        <taxon>Chordata</taxon>
        <taxon>Craniata</taxon>
        <taxon>Vertebrata</taxon>
        <taxon>Euteleostomi</taxon>
        <taxon>Actinopterygii</taxon>
        <taxon>Chondrostei</taxon>
        <taxon>Acipenseriformes</taxon>
        <taxon>Acipenseridae</taxon>
        <taxon>Acipenser</taxon>
    </lineage>
</organism>
<dbReference type="PANTHER" id="PTHR19303:SF74">
    <property type="entry name" value="POGO TRANSPOSABLE ELEMENT WITH KRAB DOMAIN"/>
    <property type="match status" value="1"/>
</dbReference>
<feature type="compositionally biased region" description="Low complexity" evidence="1">
    <location>
        <begin position="342"/>
        <end position="358"/>
    </location>
</feature>
<proteinExistence type="predicted"/>
<accession>A0A662YSR2</accession>
<dbReference type="AlphaFoldDB" id="A0A662YSR2"/>
<dbReference type="InterPro" id="IPR050863">
    <property type="entry name" value="CenT-Element_Derived"/>
</dbReference>
<dbReference type="Proteomes" id="UP000289886">
    <property type="component" value="Unassembled WGS sequence"/>
</dbReference>